<name>A0A0D7B9M2_9AGAR</name>
<keyword evidence="5" id="KW-1185">Reference proteome</keyword>
<reference evidence="4 5" key="1">
    <citation type="journal article" date="2015" name="Fungal Genet. Biol.">
        <title>Evolution of novel wood decay mechanisms in Agaricales revealed by the genome sequences of Fistulina hepatica and Cylindrobasidium torrendii.</title>
        <authorList>
            <person name="Floudas D."/>
            <person name="Held B.W."/>
            <person name="Riley R."/>
            <person name="Nagy L.G."/>
            <person name="Koehler G."/>
            <person name="Ransdell A.S."/>
            <person name="Younus H."/>
            <person name="Chow J."/>
            <person name="Chiniquy J."/>
            <person name="Lipzen A."/>
            <person name="Tritt A."/>
            <person name="Sun H."/>
            <person name="Haridas S."/>
            <person name="LaButti K."/>
            <person name="Ohm R.A."/>
            <person name="Kues U."/>
            <person name="Blanchette R.A."/>
            <person name="Grigoriev I.V."/>
            <person name="Minto R.E."/>
            <person name="Hibbett D.S."/>
        </authorList>
    </citation>
    <scope>NUCLEOTIDE SEQUENCE [LARGE SCALE GENOMIC DNA]</scope>
    <source>
        <strain evidence="4 5">FP15055 ss-10</strain>
    </source>
</reference>
<dbReference type="InterPro" id="IPR016169">
    <property type="entry name" value="FAD-bd_PCMH_sub2"/>
</dbReference>
<evidence type="ECO:0000313" key="5">
    <source>
        <dbReference type="Proteomes" id="UP000054007"/>
    </source>
</evidence>
<dbReference type="SUPFAM" id="SSF56176">
    <property type="entry name" value="FAD-binding/transporter-associated domain-like"/>
    <property type="match status" value="1"/>
</dbReference>
<dbReference type="InterPro" id="IPR006094">
    <property type="entry name" value="Oxid_FAD_bind_N"/>
</dbReference>
<dbReference type="STRING" id="1314674.A0A0D7B9M2"/>
<dbReference type="InterPro" id="IPR036318">
    <property type="entry name" value="FAD-bd_PCMH-like_sf"/>
</dbReference>
<dbReference type="InterPro" id="IPR012951">
    <property type="entry name" value="BBE"/>
</dbReference>
<dbReference type="PANTHER" id="PTHR13878:SF91">
    <property type="entry name" value="FAD BINDING DOMAIN PROTEIN (AFU_ORTHOLOGUE AFUA_6G12070)-RELATED"/>
    <property type="match status" value="1"/>
</dbReference>
<dbReference type="Proteomes" id="UP000054007">
    <property type="component" value="Unassembled WGS sequence"/>
</dbReference>
<accession>A0A0D7B9M2</accession>
<dbReference type="Pfam" id="PF08031">
    <property type="entry name" value="BBE"/>
    <property type="match status" value="1"/>
</dbReference>
<dbReference type="Gene3D" id="3.30.465.10">
    <property type="match status" value="2"/>
</dbReference>
<evidence type="ECO:0000256" key="2">
    <source>
        <dbReference type="ARBA" id="ARBA00023002"/>
    </source>
</evidence>
<dbReference type="InterPro" id="IPR050432">
    <property type="entry name" value="FAD-linked_Oxidoreductases_BP"/>
</dbReference>
<comment type="similarity">
    <text evidence="1">Belongs to the oxygen-dependent FAD-linked oxidoreductase family.</text>
</comment>
<evidence type="ECO:0000259" key="3">
    <source>
        <dbReference type="PROSITE" id="PS51387"/>
    </source>
</evidence>
<evidence type="ECO:0000313" key="4">
    <source>
        <dbReference type="EMBL" id="KIY66940.1"/>
    </source>
</evidence>
<dbReference type="PROSITE" id="PS51387">
    <property type="entry name" value="FAD_PCMH"/>
    <property type="match status" value="1"/>
</dbReference>
<keyword evidence="2" id="KW-0560">Oxidoreductase</keyword>
<dbReference type="PANTHER" id="PTHR13878">
    <property type="entry name" value="GULONOLACTONE OXIDASE"/>
    <property type="match status" value="1"/>
</dbReference>
<dbReference type="GO" id="GO:0071949">
    <property type="term" value="F:FAD binding"/>
    <property type="evidence" value="ECO:0007669"/>
    <property type="project" value="InterPro"/>
</dbReference>
<dbReference type="Pfam" id="PF01565">
    <property type="entry name" value="FAD_binding_4"/>
    <property type="match status" value="1"/>
</dbReference>
<organism evidence="4 5">
    <name type="scientific">Cylindrobasidium torrendii FP15055 ss-10</name>
    <dbReference type="NCBI Taxonomy" id="1314674"/>
    <lineage>
        <taxon>Eukaryota</taxon>
        <taxon>Fungi</taxon>
        <taxon>Dikarya</taxon>
        <taxon>Basidiomycota</taxon>
        <taxon>Agaricomycotina</taxon>
        <taxon>Agaricomycetes</taxon>
        <taxon>Agaricomycetidae</taxon>
        <taxon>Agaricales</taxon>
        <taxon>Marasmiineae</taxon>
        <taxon>Physalacriaceae</taxon>
        <taxon>Cylindrobasidium</taxon>
    </lineage>
</organism>
<sequence>MDAFSSWNNTGLESVGQPDWALLNSTLGGRLVQGMPLALQCFEDPSSSSCYAVQQGYTDEVFRSNHTGGYINAQWETCQSTGQSCLLDYTNTSALDMLDKQGCELGSVSQYYIDVHEASDISTAFAFSREHNVPIAVKNTGHDYKGRSSVPNSLGLWTHNLKDISYSTEFVPEGCNTSGYSAVTMSAGVQWNEAYSFAELNNITLAGGTDRSVGASGGWLMGGGHGLLSNTMGLGVDRVLEFKIVTPDGELRIANACQHQDLFYALRGGGGGTFGVVLESTSLAAPKITVQTYIVSFNASADPSLTKALWTLIVQNSERWASEGWNGVASDSATAWINHLLSAEDAAKSIAPLLEFGKQLQGRGDVGARVVATTFPSWGTFFSMFSSNFAALSGVPLALASRFINKNNFAPERQDELVSALLKTHETTRMTLLCAMPTYFQHDAGATSVTEHWRDSLMHVTAVSPWNWDATTDEIVEHYHTASAAVEALREITPTASYQNEADVYESDWKGIFVESFWGSNYDSLLRIKQKYDPDGLLDCWQCVGWKPESERFECYVEA</sequence>
<dbReference type="EMBL" id="KN880539">
    <property type="protein sequence ID" value="KIY66940.1"/>
    <property type="molecule type" value="Genomic_DNA"/>
</dbReference>
<evidence type="ECO:0000256" key="1">
    <source>
        <dbReference type="ARBA" id="ARBA00005466"/>
    </source>
</evidence>
<proteinExistence type="inferred from homology"/>
<dbReference type="AlphaFoldDB" id="A0A0D7B9M2"/>
<gene>
    <name evidence="4" type="ORF">CYLTODRAFT_354092</name>
</gene>
<dbReference type="GO" id="GO:0016491">
    <property type="term" value="F:oxidoreductase activity"/>
    <property type="evidence" value="ECO:0007669"/>
    <property type="project" value="UniProtKB-KW"/>
</dbReference>
<feature type="domain" description="FAD-binding PCMH-type" evidence="3">
    <location>
        <begin position="105"/>
        <end position="287"/>
    </location>
</feature>
<protein>
    <submittedName>
        <fullName evidence="4">FAD binding domain-containing protein</fullName>
    </submittedName>
</protein>
<dbReference type="OrthoDB" id="9983560at2759"/>
<dbReference type="InterPro" id="IPR016166">
    <property type="entry name" value="FAD-bd_PCMH"/>
</dbReference>